<name>A0ABN9QZ09_9DINO</name>
<feature type="non-terminal residue" evidence="1">
    <location>
        <position position="117"/>
    </location>
</feature>
<reference evidence="1" key="1">
    <citation type="submission" date="2023-10" db="EMBL/GenBank/DDBJ databases">
        <authorList>
            <person name="Chen Y."/>
            <person name="Shah S."/>
            <person name="Dougan E. K."/>
            <person name="Thang M."/>
            <person name="Chan C."/>
        </authorList>
    </citation>
    <scope>NUCLEOTIDE SEQUENCE [LARGE SCALE GENOMIC DNA]</scope>
</reference>
<evidence type="ECO:0008006" key="3">
    <source>
        <dbReference type="Google" id="ProtNLM"/>
    </source>
</evidence>
<comment type="caution">
    <text evidence="1">The sequence shown here is derived from an EMBL/GenBank/DDBJ whole genome shotgun (WGS) entry which is preliminary data.</text>
</comment>
<dbReference type="EMBL" id="CAUYUJ010004811">
    <property type="protein sequence ID" value="CAK0811055.1"/>
    <property type="molecule type" value="Genomic_DNA"/>
</dbReference>
<sequence>ANVPPWAVRHAAAQPVVDEQGWVRTGKGKKGRRKARAAAAAAAALGNGSDAGFAEGRDIEYLEGFPSVGGGHAGLVEEQLAALRAQRDELAASLAADKKTGFSRAAKLRREANSASK</sequence>
<dbReference type="Proteomes" id="UP001189429">
    <property type="component" value="Unassembled WGS sequence"/>
</dbReference>
<gene>
    <name evidence="1" type="ORF">PCOR1329_LOCUS15804</name>
</gene>
<accession>A0ABN9QZ09</accession>
<keyword evidence="2" id="KW-1185">Reference proteome</keyword>
<feature type="non-terminal residue" evidence="1">
    <location>
        <position position="1"/>
    </location>
</feature>
<organism evidence="1 2">
    <name type="scientific">Prorocentrum cordatum</name>
    <dbReference type="NCBI Taxonomy" id="2364126"/>
    <lineage>
        <taxon>Eukaryota</taxon>
        <taxon>Sar</taxon>
        <taxon>Alveolata</taxon>
        <taxon>Dinophyceae</taxon>
        <taxon>Prorocentrales</taxon>
        <taxon>Prorocentraceae</taxon>
        <taxon>Prorocentrum</taxon>
    </lineage>
</organism>
<evidence type="ECO:0000313" key="2">
    <source>
        <dbReference type="Proteomes" id="UP001189429"/>
    </source>
</evidence>
<proteinExistence type="predicted"/>
<evidence type="ECO:0000313" key="1">
    <source>
        <dbReference type="EMBL" id="CAK0811055.1"/>
    </source>
</evidence>
<protein>
    <recommendedName>
        <fullName evidence="3">Ribosome biogenesis protein NOP53</fullName>
    </recommendedName>
</protein>